<sequence precursor="true">MRAVVAVASILILCPAADADEPAPFPGAICRWNGFVRHDFRVYGADVIVVEPKEQPLGRPWAWRGEFFGAFPDADLELLRGGWHLAYMSVPDLFGSPKAVARWEAFYDLLVKEYGVSPRPALIGLSRGALYCKAWAAAHPDETLAVYLDNGVCDFKSWPGGWPKGLGTGAGSPEEWVKLLDAYDFEDDREAITYRGNPVDRLGPLAEAEIPILLVYGDSDETVPHRENSEVVYDRYRALGGPVERVVKAGADHHPHGLTDPRPVVEFIERAWRDWGRP</sequence>
<proteinExistence type="predicted"/>
<dbReference type="RefSeq" id="WP_145269652.1">
    <property type="nucleotide sequence ID" value="NZ_CP036426.1"/>
</dbReference>
<keyword evidence="1" id="KW-0732">Signal</keyword>
<keyword evidence="3" id="KW-1185">Reference proteome</keyword>
<dbReference type="Gene3D" id="3.40.50.1820">
    <property type="entry name" value="alpha/beta hydrolase"/>
    <property type="match status" value="1"/>
</dbReference>
<feature type="signal peptide" evidence="1">
    <location>
        <begin position="1"/>
        <end position="19"/>
    </location>
</feature>
<dbReference type="KEGG" id="tpla:ElP_25140"/>
<evidence type="ECO:0000256" key="1">
    <source>
        <dbReference type="SAM" id="SignalP"/>
    </source>
</evidence>
<accession>A0A518H1B4</accession>
<name>A0A518H1B4_9BACT</name>
<dbReference type="EMBL" id="CP036426">
    <property type="protein sequence ID" value="QDV34623.1"/>
    <property type="molecule type" value="Genomic_DNA"/>
</dbReference>
<dbReference type="InterPro" id="IPR029058">
    <property type="entry name" value="AB_hydrolase_fold"/>
</dbReference>
<dbReference type="AlphaFoldDB" id="A0A518H1B4"/>
<dbReference type="Proteomes" id="UP000317835">
    <property type="component" value="Chromosome"/>
</dbReference>
<protein>
    <submittedName>
        <fullName evidence="2">Alpha/beta hydrolase family protein</fullName>
    </submittedName>
</protein>
<dbReference type="SUPFAM" id="SSF53474">
    <property type="entry name" value="alpha/beta-Hydrolases"/>
    <property type="match status" value="1"/>
</dbReference>
<evidence type="ECO:0000313" key="3">
    <source>
        <dbReference type="Proteomes" id="UP000317835"/>
    </source>
</evidence>
<reference evidence="2 3" key="1">
    <citation type="submission" date="2019-02" db="EMBL/GenBank/DDBJ databases">
        <title>Deep-cultivation of Planctomycetes and their phenomic and genomic characterization uncovers novel biology.</title>
        <authorList>
            <person name="Wiegand S."/>
            <person name="Jogler M."/>
            <person name="Boedeker C."/>
            <person name="Pinto D."/>
            <person name="Vollmers J."/>
            <person name="Rivas-Marin E."/>
            <person name="Kohn T."/>
            <person name="Peeters S.H."/>
            <person name="Heuer A."/>
            <person name="Rast P."/>
            <person name="Oberbeckmann S."/>
            <person name="Bunk B."/>
            <person name="Jeske O."/>
            <person name="Meyerdierks A."/>
            <person name="Storesund J.E."/>
            <person name="Kallscheuer N."/>
            <person name="Luecker S."/>
            <person name="Lage O.M."/>
            <person name="Pohl T."/>
            <person name="Merkel B.J."/>
            <person name="Hornburger P."/>
            <person name="Mueller R.-W."/>
            <person name="Bruemmer F."/>
            <person name="Labrenz M."/>
            <person name="Spormann A.M."/>
            <person name="Op den Camp H."/>
            <person name="Overmann J."/>
            <person name="Amann R."/>
            <person name="Jetten M.S.M."/>
            <person name="Mascher T."/>
            <person name="Medema M.H."/>
            <person name="Devos D.P."/>
            <person name="Kaster A.-K."/>
            <person name="Ovreas L."/>
            <person name="Rohde M."/>
            <person name="Galperin M.Y."/>
            <person name="Jogler C."/>
        </authorList>
    </citation>
    <scope>NUCLEOTIDE SEQUENCE [LARGE SCALE GENOMIC DNA]</scope>
    <source>
        <strain evidence="2 3">ElP</strain>
    </source>
</reference>
<dbReference type="GO" id="GO:0016787">
    <property type="term" value="F:hydrolase activity"/>
    <property type="evidence" value="ECO:0007669"/>
    <property type="project" value="UniProtKB-KW"/>
</dbReference>
<evidence type="ECO:0000313" key="2">
    <source>
        <dbReference type="EMBL" id="QDV34623.1"/>
    </source>
</evidence>
<feature type="chain" id="PRO_5022246168" evidence="1">
    <location>
        <begin position="20"/>
        <end position="278"/>
    </location>
</feature>
<dbReference type="OrthoDB" id="234896at2"/>
<keyword evidence="2" id="KW-0378">Hydrolase</keyword>
<gene>
    <name evidence="2" type="ORF">ElP_25140</name>
</gene>
<organism evidence="2 3">
    <name type="scientific">Tautonia plasticadhaerens</name>
    <dbReference type="NCBI Taxonomy" id="2527974"/>
    <lineage>
        <taxon>Bacteria</taxon>
        <taxon>Pseudomonadati</taxon>
        <taxon>Planctomycetota</taxon>
        <taxon>Planctomycetia</taxon>
        <taxon>Isosphaerales</taxon>
        <taxon>Isosphaeraceae</taxon>
        <taxon>Tautonia</taxon>
    </lineage>
</organism>